<dbReference type="Pfam" id="PF13650">
    <property type="entry name" value="Asp_protease_2"/>
    <property type="match status" value="2"/>
</dbReference>
<dbReference type="AlphaFoldDB" id="A0A831PJM4"/>
<sequence>MKTIGTKIGMALFFAFTLWLVTPKAGFAQQPGGQVLDQNISIYAEDEPLSDIIEKICNYLNIDYSYNASIVAGKKVSLNVSNRPIKYVLEKLMKDFYLLFEIEDNILVVRDYVPLEESMAYDRHSSFFQSENRGFLFDNPRDKSITINFKSASNLIIIPVTINESDTLNFILDTGVRFPIITELPFVNKLNLNYLMPVQISGLGEGYDLTAYRSANNTIKLGNLTAWNQEVQMIIDENFQISHMLGLPVHGLIGFNLFKDYVVQIDYSREQLTLYRPEHYKYRDRRRDIILPLHLEGNKPYVRTTIVTEDMQEVPVKLLVDTGASDALWLSEKSDERIGIPQNHIESFLGRGLNGDLFGVKGRIDGLWVGPLVLPKPIVSFPSSELIDQVISRDDRNGTLGAEILRRFLVTV</sequence>
<comment type="caution">
    <text evidence="1">The sequence shown here is derived from an EMBL/GenBank/DDBJ whole genome shotgun (WGS) entry which is preliminary data.</text>
</comment>
<dbReference type="EMBL" id="DSDK01000541">
    <property type="protein sequence ID" value="HDR51934.1"/>
    <property type="molecule type" value="Genomic_DNA"/>
</dbReference>
<evidence type="ECO:0000313" key="1">
    <source>
        <dbReference type="EMBL" id="HDR51934.1"/>
    </source>
</evidence>
<protein>
    <recommendedName>
        <fullName evidence="2">Aspartyl protease</fullName>
    </recommendedName>
</protein>
<name>A0A831PJM4_9BACT</name>
<reference evidence="1" key="1">
    <citation type="journal article" date="2020" name="mSystems">
        <title>Genome- and Community-Level Interaction Insights into Carbon Utilization and Element Cycling Functions of Hydrothermarchaeota in Hydrothermal Sediment.</title>
        <authorList>
            <person name="Zhou Z."/>
            <person name="Liu Y."/>
            <person name="Xu W."/>
            <person name="Pan J."/>
            <person name="Luo Z.H."/>
            <person name="Li M."/>
        </authorList>
    </citation>
    <scope>NUCLEOTIDE SEQUENCE [LARGE SCALE GENOMIC DNA]</scope>
    <source>
        <strain evidence="1">SpSt-1217</strain>
    </source>
</reference>
<dbReference type="Proteomes" id="UP000886047">
    <property type="component" value="Unassembled WGS sequence"/>
</dbReference>
<dbReference type="InterPro" id="IPR021109">
    <property type="entry name" value="Peptidase_aspartic_dom_sf"/>
</dbReference>
<organism evidence="1">
    <name type="scientific">Mariniphaga anaerophila</name>
    <dbReference type="NCBI Taxonomy" id="1484053"/>
    <lineage>
        <taxon>Bacteria</taxon>
        <taxon>Pseudomonadati</taxon>
        <taxon>Bacteroidota</taxon>
        <taxon>Bacteroidia</taxon>
        <taxon>Marinilabiliales</taxon>
        <taxon>Prolixibacteraceae</taxon>
        <taxon>Mariniphaga</taxon>
    </lineage>
</organism>
<feature type="non-terminal residue" evidence="1">
    <location>
        <position position="412"/>
    </location>
</feature>
<gene>
    <name evidence="1" type="ORF">ENN90_10015</name>
</gene>
<dbReference type="Gene3D" id="3.55.50.30">
    <property type="match status" value="1"/>
</dbReference>
<accession>A0A831PJM4</accession>
<dbReference type="Gene3D" id="2.40.70.10">
    <property type="entry name" value="Acid Proteases"/>
    <property type="match status" value="2"/>
</dbReference>
<proteinExistence type="predicted"/>
<evidence type="ECO:0008006" key="2">
    <source>
        <dbReference type="Google" id="ProtNLM"/>
    </source>
</evidence>